<keyword evidence="3" id="KW-0597">Phosphoprotein</keyword>
<accession>A0A8S0Y1J3</accession>
<evidence type="ECO:0000256" key="1">
    <source>
        <dbReference type="ARBA" id="ARBA00018672"/>
    </source>
</evidence>
<dbReference type="EMBL" id="CDGJ01000090">
    <property type="protein sequence ID" value="CEJ08684.1"/>
    <property type="molecule type" value="Genomic_DNA"/>
</dbReference>
<dbReference type="PANTHER" id="PTHR37299">
    <property type="entry name" value="TRANSCRIPTIONAL REGULATOR-RELATED"/>
    <property type="match status" value="1"/>
</dbReference>
<evidence type="ECO:0000256" key="2">
    <source>
        <dbReference type="ARBA" id="ARBA00024867"/>
    </source>
</evidence>
<dbReference type="Gene3D" id="3.40.50.2300">
    <property type="match status" value="1"/>
</dbReference>
<feature type="modified residue" description="4-aspartylphosphate" evidence="3">
    <location>
        <position position="55"/>
    </location>
</feature>
<dbReference type="Pfam" id="PF04397">
    <property type="entry name" value="LytTR"/>
    <property type="match status" value="1"/>
</dbReference>
<evidence type="ECO:0000259" key="4">
    <source>
        <dbReference type="PROSITE" id="PS50110"/>
    </source>
</evidence>
<dbReference type="SUPFAM" id="SSF52172">
    <property type="entry name" value="CheY-like"/>
    <property type="match status" value="1"/>
</dbReference>
<name>A0A8S0Y1J3_9FIRM</name>
<gene>
    <name evidence="6" type="ORF">DEACI_0141</name>
    <name evidence="7" type="ORF">DEACI_3163</name>
</gene>
<dbReference type="InterPro" id="IPR001789">
    <property type="entry name" value="Sig_transdc_resp-reg_receiver"/>
</dbReference>
<dbReference type="AlphaFoldDB" id="A0A8S0Y1J3"/>
<proteinExistence type="predicted"/>
<dbReference type="FunFam" id="3.40.50.2300:FF:000051">
    <property type="entry name" value="Two-component response regulator yehT"/>
    <property type="match status" value="1"/>
</dbReference>
<dbReference type="CDD" id="cd17532">
    <property type="entry name" value="REC_LytTR_AlgR-like"/>
    <property type="match status" value="1"/>
</dbReference>
<dbReference type="InterPro" id="IPR007492">
    <property type="entry name" value="LytTR_DNA-bd_dom"/>
</dbReference>
<dbReference type="Gene3D" id="2.20.25.10">
    <property type="match status" value="1"/>
</dbReference>
<evidence type="ECO:0000313" key="8">
    <source>
        <dbReference type="Proteomes" id="UP001071230"/>
    </source>
</evidence>
<evidence type="ECO:0000256" key="3">
    <source>
        <dbReference type="PROSITE-ProRule" id="PRU00169"/>
    </source>
</evidence>
<protein>
    <recommendedName>
        <fullName evidence="1">Stage 0 sporulation protein A homolog</fullName>
    </recommendedName>
</protein>
<dbReference type="PANTHER" id="PTHR37299:SF1">
    <property type="entry name" value="STAGE 0 SPORULATION PROTEIN A HOMOLOG"/>
    <property type="match status" value="1"/>
</dbReference>
<dbReference type="Proteomes" id="UP001071230">
    <property type="component" value="Unassembled WGS sequence"/>
</dbReference>
<dbReference type="InterPro" id="IPR011006">
    <property type="entry name" value="CheY-like_superfamily"/>
</dbReference>
<evidence type="ECO:0000313" key="6">
    <source>
        <dbReference type="EMBL" id="CAA7599515.1"/>
    </source>
</evidence>
<dbReference type="PROSITE" id="PS50110">
    <property type="entry name" value="RESPONSE_REGULATORY"/>
    <property type="match status" value="1"/>
</dbReference>
<dbReference type="EMBL" id="LR746496">
    <property type="protein sequence ID" value="CAA7599515.1"/>
    <property type="molecule type" value="Genomic_DNA"/>
</dbReference>
<comment type="function">
    <text evidence="2">May play the central regulatory role in sporulation. It may be an element of the effector pathway responsible for the activation of sporulation genes in response to nutritional stress. Spo0A may act in concert with spo0H (a sigma factor) to control the expression of some genes that are critical to the sporulation process.</text>
</comment>
<feature type="domain" description="HTH LytTR-type" evidence="5">
    <location>
        <begin position="146"/>
        <end position="252"/>
    </location>
</feature>
<dbReference type="Proteomes" id="UP000836597">
    <property type="component" value="Chromosome"/>
</dbReference>
<dbReference type="Gene3D" id="2.40.50.40">
    <property type="match status" value="1"/>
</dbReference>
<feature type="domain" description="Response regulatory" evidence="4">
    <location>
        <begin position="4"/>
        <end position="118"/>
    </location>
</feature>
<dbReference type="KEGG" id="aacx:DEACI_0141"/>
<dbReference type="RefSeq" id="WP_240983315.1">
    <property type="nucleotide sequence ID" value="NZ_CDGJ01000090.1"/>
</dbReference>
<dbReference type="GO" id="GO:0003677">
    <property type="term" value="F:DNA binding"/>
    <property type="evidence" value="ECO:0007669"/>
    <property type="project" value="InterPro"/>
</dbReference>
<reference evidence="6" key="2">
    <citation type="submission" date="2020-01" db="EMBL/GenBank/DDBJ databases">
        <authorList>
            <person name="Hornung B."/>
        </authorList>
    </citation>
    <scope>NUCLEOTIDE SEQUENCE</scope>
    <source>
        <strain evidence="6">PacBioINE</strain>
    </source>
</reference>
<organism evidence="6">
    <name type="scientific">Acididesulfobacillus acetoxydans</name>
    <dbReference type="NCBI Taxonomy" id="1561005"/>
    <lineage>
        <taxon>Bacteria</taxon>
        <taxon>Bacillati</taxon>
        <taxon>Bacillota</taxon>
        <taxon>Clostridia</taxon>
        <taxon>Eubacteriales</taxon>
        <taxon>Peptococcaceae</taxon>
        <taxon>Acididesulfobacillus</taxon>
    </lineage>
</organism>
<dbReference type="SMART" id="SM00448">
    <property type="entry name" value="REC"/>
    <property type="match status" value="1"/>
</dbReference>
<keyword evidence="8" id="KW-1185">Reference proteome</keyword>
<dbReference type="InterPro" id="IPR046947">
    <property type="entry name" value="LytR-like"/>
</dbReference>
<evidence type="ECO:0000259" key="5">
    <source>
        <dbReference type="PROSITE" id="PS50930"/>
    </source>
</evidence>
<dbReference type="PROSITE" id="PS50930">
    <property type="entry name" value="HTH_LYTTR"/>
    <property type="match status" value="1"/>
</dbReference>
<reference evidence="7" key="1">
    <citation type="submission" date="2014-11" db="EMBL/GenBank/DDBJ databases">
        <authorList>
            <person name="Hornung B.V."/>
        </authorList>
    </citation>
    <scope>NUCLEOTIDE SEQUENCE</scope>
    <source>
        <strain evidence="7">INE</strain>
    </source>
</reference>
<sequence>MKLRALIVDDESPARKELRFLLQAFEDVQIVGEAANAIEALELIHNVEYSVIFLDIDMPGINGIEMAHQLRDQPNSPAVIFTTAHEEYAFDAFSVHALDYLLKPISPKRLDEALEKVREKEKTAVVSHQTVPKNESGSPAKPLEVIPVDQRGKTILLRPDEIVYIYTDKDNVCVKTHKESYLTRFTLRDLESRLNPNQFFRSHRCYLVNIQRMRELIPYFNGTYTVVVDDAERSEIPVSRTQSRKLKEILGL</sequence>
<evidence type="ECO:0000313" key="7">
    <source>
        <dbReference type="EMBL" id="CEJ08684.1"/>
    </source>
</evidence>
<dbReference type="Pfam" id="PF00072">
    <property type="entry name" value="Response_reg"/>
    <property type="match status" value="1"/>
</dbReference>
<dbReference type="GO" id="GO:0000156">
    <property type="term" value="F:phosphorelay response regulator activity"/>
    <property type="evidence" value="ECO:0007669"/>
    <property type="project" value="InterPro"/>
</dbReference>
<dbReference type="SMART" id="SM00850">
    <property type="entry name" value="LytTR"/>
    <property type="match status" value="1"/>
</dbReference>